<dbReference type="Gene3D" id="3.50.50.60">
    <property type="entry name" value="FAD/NAD(P)-binding domain"/>
    <property type="match status" value="1"/>
</dbReference>
<keyword evidence="3" id="KW-1185">Reference proteome</keyword>
<dbReference type="EMBL" id="CP003746">
    <property type="protein sequence ID" value="AFU98777.1"/>
    <property type="molecule type" value="Genomic_DNA"/>
</dbReference>
<sequence>MKIAVIGSGISSLTAAHLLSGLHEVHVIESDERIGGHTATKSVQLGGREFAVDTGFIVYNDWTYPNFIKLLNRLGVESRPTEMSYSVSDDRDGTEYSGTNLNTLFAQRRNLVSPGFWSMIRDILRFNREAVEHWQAGKIPEDLRLADYLEQNGYGTRFIYQYLVPMGAAIWSSGDQVMLDFQALFFIRFFHNHGLLSVNNRPQWRTLVGGSHAYLAPITKPFADRIRLNCQISGIARDEQGATIRFADGSQEYFDQVVIGTHSDQALALLDDASDEEKAVLGAIPYQPNEVVLHTDSRLLPKRKLAWASWNTRLTSDQHARPVLTYNMNILQGLDSPETVCVTLNHTQAIDPEKILGVYHYDHPVFTPAGHHAQSRWSEINGVKRTWFCGAYWANGFHEDGVVSGIRVATALGARW</sequence>
<dbReference type="PANTHER" id="PTHR42923:SF17">
    <property type="entry name" value="AMINE OXIDASE DOMAIN-CONTAINING PROTEIN"/>
    <property type="match status" value="1"/>
</dbReference>
<dbReference type="InterPro" id="IPR036188">
    <property type="entry name" value="FAD/NAD-bd_sf"/>
</dbReference>
<accession>K4KXX1</accession>
<feature type="domain" description="Amine oxidase" evidence="1">
    <location>
        <begin position="14"/>
        <end position="412"/>
    </location>
</feature>
<evidence type="ECO:0000313" key="2">
    <source>
        <dbReference type="EMBL" id="AFU98777.1"/>
    </source>
</evidence>
<evidence type="ECO:0000259" key="1">
    <source>
        <dbReference type="Pfam" id="PF01593"/>
    </source>
</evidence>
<dbReference type="OrthoDB" id="20837at2"/>
<evidence type="ECO:0000313" key="3">
    <source>
        <dbReference type="Proteomes" id="UP000000466"/>
    </source>
</evidence>
<name>K4KXX1_SIMAS</name>
<dbReference type="GO" id="GO:0016491">
    <property type="term" value="F:oxidoreductase activity"/>
    <property type="evidence" value="ECO:0007669"/>
    <property type="project" value="InterPro"/>
</dbReference>
<dbReference type="AlphaFoldDB" id="K4KXX1"/>
<dbReference type="SUPFAM" id="SSF51905">
    <property type="entry name" value="FAD/NAD(P)-binding domain"/>
    <property type="match status" value="1"/>
</dbReference>
<organism evidence="2 3">
    <name type="scientific">Simiduia agarivorans (strain DSM 21679 / JCM 13881 / BCRC 17597 / SA1)</name>
    <dbReference type="NCBI Taxonomy" id="1117647"/>
    <lineage>
        <taxon>Bacteria</taxon>
        <taxon>Pseudomonadati</taxon>
        <taxon>Pseudomonadota</taxon>
        <taxon>Gammaproteobacteria</taxon>
        <taxon>Cellvibrionales</taxon>
        <taxon>Cellvibrionaceae</taxon>
        <taxon>Simiduia</taxon>
    </lineage>
</organism>
<dbReference type="InterPro" id="IPR050464">
    <property type="entry name" value="Zeta_carotene_desat/Oxidored"/>
</dbReference>
<dbReference type="Pfam" id="PF01593">
    <property type="entry name" value="Amino_oxidase"/>
    <property type="match status" value="1"/>
</dbReference>
<gene>
    <name evidence="2" type="ordered locus">M5M_07940</name>
</gene>
<dbReference type="HOGENOM" id="CLU_028123_1_0_6"/>
<dbReference type="RefSeq" id="WP_015046942.1">
    <property type="nucleotide sequence ID" value="NC_018868.3"/>
</dbReference>
<dbReference type="eggNOG" id="COG2907">
    <property type="taxonomic scope" value="Bacteria"/>
</dbReference>
<proteinExistence type="predicted"/>
<dbReference type="STRING" id="1117647.M5M_07940"/>
<reference evidence="2 3" key="1">
    <citation type="journal article" date="2013" name="Genome Announc.">
        <title>Complete genome sequence of Simiduia agarivorans SA1(T), a marine bacterium able to degrade a variety of polysaccharides.</title>
        <authorList>
            <person name="Lin S.Y."/>
            <person name="Shieh W.Y."/>
            <person name="Chen J.S."/>
            <person name="Tang S.L."/>
        </authorList>
    </citation>
    <scope>NUCLEOTIDE SEQUENCE [LARGE SCALE GENOMIC DNA]</scope>
    <source>
        <strain evidence="3">DSM 21679 / JCM 13881 / BCRC 17597 / SA1</strain>
    </source>
</reference>
<dbReference type="PANTHER" id="PTHR42923">
    <property type="entry name" value="PROTOPORPHYRINOGEN OXIDASE"/>
    <property type="match status" value="1"/>
</dbReference>
<protein>
    <submittedName>
        <fullName evidence="2">Amine oxidase flavin-containing</fullName>
    </submittedName>
</protein>
<dbReference type="InterPro" id="IPR002937">
    <property type="entry name" value="Amino_oxidase"/>
</dbReference>
<dbReference type="KEGG" id="saga:M5M_07940"/>
<dbReference type="Proteomes" id="UP000000466">
    <property type="component" value="Chromosome"/>
</dbReference>